<dbReference type="InterPro" id="IPR036388">
    <property type="entry name" value="WH-like_DNA-bd_sf"/>
</dbReference>
<evidence type="ECO:0000313" key="2">
    <source>
        <dbReference type="EMBL" id="QRI55422.1"/>
    </source>
</evidence>
<feature type="domain" description="FtsK gamma" evidence="1">
    <location>
        <begin position="53"/>
        <end position="95"/>
    </location>
</feature>
<organism evidence="2 3">
    <name type="scientific">Clostridium botulinum</name>
    <dbReference type="NCBI Taxonomy" id="1491"/>
    <lineage>
        <taxon>Bacteria</taxon>
        <taxon>Bacillati</taxon>
        <taxon>Bacillota</taxon>
        <taxon>Clostridia</taxon>
        <taxon>Eubacteriales</taxon>
        <taxon>Clostridiaceae</taxon>
        <taxon>Clostridium</taxon>
    </lineage>
</organism>
<dbReference type="Gene3D" id="1.10.10.10">
    <property type="entry name" value="Winged helix-like DNA-binding domain superfamily/Winged helix DNA-binding domain"/>
    <property type="match status" value="1"/>
</dbReference>
<accession>A0ABD7CQN7</accession>
<dbReference type="Proteomes" id="UP000663464">
    <property type="component" value="Chromosome"/>
</dbReference>
<evidence type="ECO:0000259" key="1">
    <source>
        <dbReference type="Pfam" id="PF09397"/>
    </source>
</evidence>
<dbReference type="EMBL" id="CP069280">
    <property type="protein sequence ID" value="QRI55422.1"/>
    <property type="molecule type" value="Genomic_DNA"/>
</dbReference>
<reference evidence="2 3" key="1">
    <citation type="journal article" date="2014" name="J. Infect. Dis.">
        <title>Molecular characterization of a novel botulinum neurotoxin type H gene.</title>
        <authorList>
            <person name="Dover N."/>
            <person name="Barash J.R."/>
            <person name="Hill K.K."/>
            <person name="Xie G."/>
            <person name="Arnon S.S."/>
        </authorList>
    </citation>
    <scope>NUCLEOTIDE SEQUENCE [LARGE SCALE GENOMIC DNA]</scope>
    <source>
        <strain evidence="2 3">IBCA10-7060</strain>
    </source>
</reference>
<dbReference type="InterPro" id="IPR018541">
    <property type="entry name" value="Ftsk_gamma"/>
</dbReference>
<dbReference type="RefSeq" id="WP_047404435.1">
    <property type="nucleotide sequence ID" value="NZ_CP069280.1"/>
</dbReference>
<proteinExistence type="predicted"/>
<protein>
    <recommendedName>
        <fullName evidence="1">FtsK gamma domain-containing protein</fullName>
    </recommendedName>
</protein>
<sequence>MFDDYSVLDNCKNLESSFGEICVKCNKCGRFELAMGELKVQAIDIFKKYPGNINADLLRRYLKIGLIKANKLIESLENDGLISECNKSGKRKLLIR</sequence>
<evidence type="ECO:0000313" key="3">
    <source>
        <dbReference type="Proteomes" id="UP000663464"/>
    </source>
</evidence>
<gene>
    <name evidence="2" type="ORF">JQS73_12720</name>
</gene>
<dbReference type="Pfam" id="PF09397">
    <property type="entry name" value="FtsK_gamma"/>
    <property type="match status" value="1"/>
</dbReference>
<dbReference type="InterPro" id="IPR036390">
    <property type="entry name" value="WH_DNA-bd_sf"/>
</dbReference>
<dbReference type="AlphaFoldDB" id="A0ABD7CQN7"/>
<name>A0ABD7CQN7_CLOBO</name>
<dbReference type="SUPFAM" id="SSF46785">
    <property type="entry name" value="Winged helix' DNA-binding domain"/>
    <property type="match status" value="1"/>
</dbReference>